<feature type="compositionally biased region" description="Acidic residues" evidence="1">
    <location>
        <begin position="7"/>
        <end position="17"/>
    </location>
</feature>
<name>U2QNC2_9ACTN</name>
<dbReference type="EMBL" id="ACVN02000145">
    <property type="protein sequence ID" value="ERK57976.1"/>
    <property type="molecule type" value="Genomic_DNA"/>
</dbReference>
<evidence type="ECO:0000313" key="3">
    <source>
        <dbReference type="Proteomes" id="UP000017052"/>
    </source>
</evidence>
<gene>
    <name evidence="2" type="ORF">HMPREF0682_2905</name>
</gene>
<feature type="region of interest" description="Disordered" evidence="1">
    <location>
        <begin position="1"/>
        <end position="26"/>
    </location>
</feature>
<proteinExistence type="predicted"/>
<sequence length="73" mass="8414">MSFHWEEELEPEAELSEDERHGLGLGREFDTREDAEFWLGENFEELSDYGIAAVSLFEDDDLVYGPMGLGKQE</sequence>
<organism evidence="2 3">
    <name type="scientific">Propionibacterium acidifaciens F0233</name>
    <dbReference type="NCBI Taxonomy" id="553198"/>
    <lineage>
        <taxon>Bacteria</taxon>
        <taxon>Bacillati</taxon>
        <taxon>Actinomycetota</taxon>
        <taxon>Actinomycetes</taxon>
        <taxon>Propionibacteriales</taxon>
        <taxon>Propionibacteriaceae</taxon>
        <taxon>Propionibacterium</taxon>
    </lineage>
</organism>
<keyword evidence="3" id="KW-1185">Reference proteome</keyword>
<protein>
    <submittedName>
        <fullName evidence="2">Uncharacterized protein</fullName>
    </submittedName>
</protein>
<dbReference type="OrthoDB" id="3214648at2"/>
<accession>U2QNC2</accession>
<dbReference type="RefSeq" id="WP_021797260.1">
    <property type="nucleotide sequence ID" value="NZ_ACVN02000145.1"/>
</dbReference>
<comment type="caution">
    <text evidence="2">The sequence shown here is derived from an EMBL/GenBank/DDBJ whole genome shotgun (WGS) entry which is preliminary data.</text>
</comment>
<evidence type="ECO:0000256" key="1">
    <source>
        <dbReference type="SAM" id="MobiDB-lite"/>
    </source>
</evidence>
<dbReference type="GeneID" id="95359174"/>
<reference evidence="2" key="1">
    <citation type="submission" date="2013-08" db="EMBL/GenBank/DDBJ databases">
        <authorList>
            <person name="Durkin A.S."/>
            <person name="Haft D.R."/>
            <person name="McCorrison J."/>
            <person name="Torralba M."/>
            <person name="Gillis M."/>
            <person name="Haft D.H."/>
            <person name="Methe B."/>
            <person name="Sutton G."/>
            <person name="Nelson K.E."/>
        </authorList>
    </citation>
    <scope>NUCLEOTIDE SEQUENCE [LARGE SCALE GENOMIC DNA]</scope>
    <source>
        <strain evidence="2">F0233</strain>
    </source>
</reference>
<dbReference type="AlphaFoldDB" id="U2QNC2"/>
<dbReference type="Proteomes" id="UP000017052">
    <property type="component" value="Unassembled WGS sequence"/>
</dbReference>
<evidence type="ECO:0000313" key="2">
    <source>
        <dbReference type="EMBL" id="ERK57976.1"/>
    </source>
</evidence>